<evidence type="ECO:0000313" key="2">
    <source>
        <dbReference type="Proteomes" id="UP000004773"/>
    </source>
</evidence>
<accession>A0AA87BA37</accession>
<reference evidence="1 2" key="1">
    <citation type="submission" date="2011-03" db="EMBL/GenBank/DDBJ databases">
        <title>The Genome Sequence of Gemella haemolysans M341.</title>
        <authorList>
            <consortium name="The Broad Institute Genome Sequencing Platform"/>
            <consortium name="The Broad Institute Genome Sequencing Center for Infectious Disease"/>
            <person name="Earl A."/>
            <person name="Ward D."/>
            <person name="Feldgarden M."/>
            <person name="Gevers D."/>
            <person name="Sibley C.D."/>
            <person name="Field T.R."/>
            <person name="Grinwis M."/>
            <person name="Eshaghurshan C.S."/>
            <person name="Surette M.G."/>
            <person name="Young S.K."/>
            <person name="Zeng Q."/>
            <person name="Gargeya S."/>
            <person name="Fitzgerald M."/>
            <person name="Haas B."/>
            <person name="Abouelleil A."/>
            <person name="Alvarado L."/>
            <person name="Arachchi H.M."/>
            <person name="Berlin A."/>
            <person name="Brown A."/>
            <person name="Chapman S.B."/>
            <person name="Chen Z."/>
            <person name="Dunbar C."/>
            <person name="Freedman E."/>
            <person name="Gearin G."/>
            <person name="Gellesch M."/>
            <person name="Goldberg J."/>
            <person name="Griggs A."/>
            <person name="Gujja S."/>
            <person name="Heilman E.R."/>
            <person name="Heiman D."/>
            <person name="Howarth C."/>
            <person name="Larson L."/>
            <person name="Lui A."/>
            <person name="MacDonald P.J.P."/>
            <person name="Mehta T."/>
            <person name="Montmayeur A."/>
            <person name="Murphy C."/>
            <person name="Neiman D."/>
            <person name="Pearson M."/>
            <person name="Priest M."/>
            <person name="Roberts A."/>
            <person name="Saif S."/>
            <person name="Shea T."/>
            <person name="Shenoy N."/>
            <person name="Sisk P."/>
            <person name="Stolte C."/>
            <person name="Sykes S."/>
            <person name="White J."/>
            <person name="Yandava C."/>
            <person name="Wortman J."/>
            <person name="Nusbaum C."/>
            <person name="Birren B."/>
        </authorList>
    </citation>
    <scope>NUCLEOTIDE SEQUENCE [LARGE SCALE GENOMIC DNA]</scope>
    <source>
        <strain evidence="1 2">M341</strain>
    </source>
</reference>
<gene>
    <name evidence="1" type="ORF">HMPREF0428_00342</name>
</gene>
<organism evidence="1 2">
    <name type="scientific">Gemella haemolysans M341</name>
    <dbReference type="NCBI Taxonomy" id="562981"/>
    <lineage>
        <taxon>Bacteria</taxon>
        <taxon>Bacillati</taxon>
        <taxon>Bacillota</taxon>
        <taxon>Bacilli</taxon>
        <taxon>Bacillales</taxon>
        <taxon>Gemellaceae</taxon>
        <taxon>Gemella</taxon>
    </lineage>
</organism>
<dbReference type="RefSeq" id="WP_003146233.1">
    <property type="nucleotide sequence ID" value="NZ_GL883582.1"/>
</dbReference>
<dbReference type="AlphaFoldDB" id="A0AA87BA37"/>
<comment type="caution">
    <text evidence="1">The sequence shown here is derived from an EMBL/GenBank/DDBJ whole genome shotgun (WGS) entry which is preliminary data.</text>
</comment>
<protein>
    <submittedName>
        <fullName evidence="1">Uncharacterized protein</fullName>
    </submittedName>
</protein>
<proteinExistence type="predicted"/>
<name>A0AA87BA37_9BACL</name>
<evidence type="ECO:0000313" key="1">
    <source>
        <dbReference type="EMBL" id="EGF87467.1"/>
    </source>
</evidence>
<sequence>MKFISLHIKEGIYARKIEFIDGVNLIFSKKNSRGKTTALRILLYGLGYAIPNTKKMKFEKLDIKLEVEIEKNRRVLLNRINKSLLELTVDNEKQTFILPNQQDALHKFLFKTDNKDILSNLLGSYYLDQEKGWTLLNRGKVIGEIRFNIESLIRGLSDIDCKDLIAEEKKLNNELEKYRQMRKVSEYRDSILSKENSLVLDTREDEINSELDQLYITERQLSIEIYRIDRTLSDNRRIGKYISEMKLLINFKGEDICVSEENIVGLTDSIEFLKAKRRYIANQLKDVKDRILKIKKEKELEVEKEYGQLGFFKISTQIEEFDKQVLQIPLNTKAIKKQIDSITEEKKKITKKINKLTKESASFVSFISNKIEKYGKELELENITKGYLFTDDLKVLSGAVLHKSAFVFRLAYILAIQEKLNIKLPLILDSPSGKEVDRENVTKMMEILKRDFSENQIIIASIFDYDFDNINKVEIFDRLLEEIDE</sequence>
<dbReference type="EMBL" id="ACRO01000003">
    <property type="protein sequence ID" value="EGF87467.1"/>
    <property type="molecule type" value="Genomic_DNA"/>
</dbReference>
<dbReference type="Proteomes" id="UP000004773">
    <property type="component" value="Unassembled WGS sequence"/>
</dbReference>